<dbReference type="PANTHER" id="PTHR10044:SF139">
    <property type="entry name" value="DEATH-ASSOCIATED INHIBITOR OF APOPTOSIS 2"/>
    <property type="match status" value="1"/>
</dbReference>
<dbReference type="Gene3D" id="1.10.1170.10">
    <property type="entry name" value="Inhibitor Of Apoptosis Protein (2mihbC-IAP-1), Chain A"/>
    <property type="match status" value="1"/>
</dbReference>
<dbReference type="PANTHER" id="PTHR10044">
    <property type="entry name" value="INHIBITOR OF APOPTOSIS"/>
    <property type="match status" value="1"/>
</dbReference>
<dbReference type="GO" id="GO:0031398">
    <property type="term" value="P:positive regulation of protein ubiquitination"/>
    <property type="evidence" value="ECO:0007669"/>
    <property type="project" value="TreeGrafter"/>
</dbReference>
<dbReference type="CDD" id="cd00022">
    <property type="entry name" value="BIR"/>
    <property type="match status" value="1"/>
</dbReference>
<dbReference type="OrthoDB" id="6104385at2759"/>
<evidence type="ECO:0000313" key="2">
    <source>
        <dbReference type="Proteomes" id="UP000683360"/>
    </source>
</evidence>
<dbReference type="SUPFAM" id="SSF57924">
    <property type="entry name" value="Inhibitor of apoptosis (IAP) repeat"/>
    <property type="match status" value="1"/>
</dbReference>
<dbReference type="InterPro" id="IPR001370">
    <property type="entry name" value="BIR_rpt"/>
</dbReference>
<dbReference type="GO" id="GO:0005737">
    <property type="term" value="C:cytoplasm"/>
    <property type="evidence" value="ECO:0007669"/>
    <property type="project" value="TreeGrafter"/>
</dbReference>
<name>A0A8S3Q834_MYTED</name>
<protein>
    <submittedName>
        <fullName evidence="1">BIRC7_8</fullName>
    </submittedName>
</protein>
<comment type="caution">
    <text evidence="1">The sequence shown here is derived from an EMBL/GenBank/DDBJ whole genome shotgun (WGS) entry which is preliminary data.</text>
</comment>
<dbReference type="GO" id="GO:0005634">
    <property type="term" value="C:nucleus"/>
    <property type="evidence" value="ECO:0007669"/>
    <property type="project" value="TreeGrafter"/>
</dbReference>
<dbReference type="Pfam" id="PF00653">
    <property type="entry name" value="BIR"/>
    <property type="match status" value="1"/>
</dbReference>
<reference evidence="1" key="1">
    <citation type="submission" date="2021-03" db="EMBL/GenBank/DDBJ databases">
        <authorList>
            <person name="Bekaert M."/>
        </authorList>
    </citation>
    <scope>NUCLEOTIDE SEQUENCE</scope>
</reference>
<gene>
    <name evidence="1" type="ORF">MEDL_5967</name>
</gene>
<dbReference type="AlphaFoldDB" id="A0A8S3Q834"/>
<dbReference type="GO" id="GO:0043027">
    <property type="term" value="F:cysteine-type endopeptidase inhibitor activity involved in apoptotic process"/>
    <property type="evidence" value="ECO:0007669"/>
    <property type="project" value="TreeGrafter"/>
</dbReference>
<dbReference type="Proteomes" id="UP000683360">
    <property type="component" value="Unassembled WGS sequence"/>
</dbReference>
<sequence length="152" mass="17632">MKDIEPSNIILREAINLSHSMDKHNQESWIGSIKHIFKFLDLEYLFVNQSNFKQNHILKKVKTSLTIKFKESCSEELRIKSFTGISHSLSPRILAQAGFFSYGRDNFVRCFHCGGALKDWKSGDDPMSEHAKWFPQCSFVKDNYNGYVQTPH</sequence>
<dbReference type="SMART" id="SM00238">
    <property type="entry name" value="BIR"/>
    <property type="match status" value="1"/>
</dbReference>
<dbReference type="GO" id="GO:0043066">
    <property type="term" value="P:negative regulation of apoptotic process"/>
    <property type="evidence" value="ECO:0007669"/>
    <property type="project" value="TreeGrafter"/>
</dbReference>
<organism evidence="1 2">
    <name type="scientific">Mytilus edulis</name>
    <name type="common">Blue mussel</name>
    <dbReference type="NCBI Taxonomy" id="6550"/>
    <lineage>
        <taxon>Eukaryota</taxon>
        <taxon>Metazoa</taxon>
        <taxon>Spiralia</taxon>
        <taxon>Lophotrochozoa</taxon>
        <taxon>Mollusca</taxon>
        <taxon>Bivalvia</taxon>
        <taxon>Autobranchia</taxon>
        <taxon>Pteriomorphia</taxon>
        <taxon>Mytilida</taxon>
        <taxon>Mytiloidea</taxon>
        <taxon>Mytilidae</taxon>
        <taxon>Mytilinae</taxon>
        <taxon>Mytilus</taxon>
    </lineage>
</organism>
<dbReference type="PROSITE" id="PS50143">
    <property type="entry name" value="BIR_REPEAT_2"/>
    <property type="match status" value="1"/>
</dbReference>
<evidence type="ECO:0000313" key="1">
    <source>
        <dbReference type="EMBL" id="CAG2190619.1"/>
    </source>
</evidence>
<dbReference type="EMBL" id="CAJPWZ010000338">
    <property type="protein sequence ID" value="CAG2190619.1"/>
    <property type="molecule type" value="Genomic_DNA"/>
</dbReference>
<proteinExistence type="predicted"/>
<keyword evidence="2" id="KW-1185">Reference proteome</keyword>
<dbReference type="InterPro" id="IPR050784">
    <property type="entry name" value="IAP"/>
</dbReference>
<dbReference type="GO" id="GO:0061630">
    <property type="term" value="F:ubiquitin protein ligase activity"/>
    <property type="evidence" value="ECO:0007669"/>
    <property type="project" value="TreeGrafter"/>
</dbReference>
<dbReference type="GO" id="GO:0051726">
    <property type="term" value="P:regulation of cell cycle"/>
    <property type="evidence" value="ECO:0007669"/>
    <property type="project" value="TreeGrafter"/>
</dbReference>
<accession>A0A8S3Q834</accession>